<organism evidence="1 2">
    <name type="scientific">Collybiopsis luxurians FD-317 M1</name>
    <dbReference type="NCBI Taxonomy" id="944289"/>
    <lineage>
        <taxon>Eukaryota</taxon>
        <taxon>Fungi</taxon>
        <taxon>Dikarya</taxon>
        <taxon>Basidiomycota</taxon>
        <taxon>Agaricomycotina</taxon>
        <taxon>Agaricomycetes</taxon>
        <taxon>Agaricomycetidae</taxon>
        <taxon>Agaricales</taxon>
        <taxon>Marasmiineae</taxon>
        <taxon>Omphalotaceae</taxon>
        <taxon>Collybiopsis</taxon>
        <taxon>Collybiopsis luxurians</taxon>
    </lineage>
</organism>
<dbReference type="Proteomes" id="UP000053593">
    <property type="component" value="Unassembled WGS sequence"/>
</dbReference>
<proteinExistence type="predicted"/>
<evidence type="ECO:0000313" key="1">
    <source>
        <dbReference type="EMBL" id="KIK60031.1"/>
    </source>
</evidence>
<keyword evidence="2" id="KW-1185">Reference proteome</keyword>
<protein>
    <submittedName>
        <fullName evidence="1">Uncharacterized protein</fullName>
    </submittedName>
</protein>
<gene>
    <name evidence="1" type="ORF">GYMLUDRAFT_244813</name>
</gene>
<reference evidence="1 2" key="1">
    <citation type="submission" date="2014-04" db="EMBL/GenBank/DDBJ databases">
        <title>Evolutionary Origins and Diversification of the Mycorrhizal Mutualists.</title>
        <authorList>
            <consortium name="DOE Joint Genome Institute"/>
            <consortium name="Mycorrhizal Genomics Consortium"/>
            <person name="Kohler A."/>
            <person name="Kuo A."/>
            <person name="Nagy L.G."/>
            <person name="Floudas D."/>
            <person name="Copeland A."/>
            <person name="Barry K.W."/>
            <person name="Cichocki N."/>
            <person name="Veneault-Fourrey C."/>
            <person name="LaButti K."/>
            <person name="Lindquist E.A."/>
            <person name="Lipzen A."/>
            <person name="Lundell T."/>
            <person name="Morin E."/>
            <person name="Murat C."/>
            <person name="Riley R."/>
            <person name="Ohm R."/>
            <person name="Sun H."/>
            <person name="Tunlid A."/>
            <person name="Henrissat B."/>
            <person name="Grigoriev I.V."/>
            <person name="Hibbett D.S."/>
            <person name="Martin F."/>
        </authorList>
    </citation>
    <scope>NUCLEOTIDE SEQUENCE [LARGE SCALE GENOMIC DNA]</scope>
    <source>
        <strain evidence="1 2">FD-317 M1</strain>
    </source>
</reference>
<name>A0A0D0BWQ9_9AGAR</name>
<sequence>MSASQSFPNQPTASSSNLGGLRPRLILKVPQSSQSVSLLPFLNALPSAPPTAKKIIPPSLPTGLQPIYEDVYLANSSPEVLDRVDIKEWRDIFRNYPSCEYCASHNLHSTCSLCPNSLLCTTCEANYPSSKKFCSFKSVFWLLQFHILAKLPFIVAYCIVSSRGLFIIWGKEWTALTMGLQNVPYYRSHPEELGLPSDGPRVSEGKWKAVISSNAFRKSQLLREERGKEVIRDPVDVNVEMGVLEELDGMNLEYLEEAPPPSTPVWKAVDTQSYSVVSGLTTWFFEPLVKRVPSNGSSLTRDKMVKTAVECVVMRMASLFAGPGKKMLKQDLWSLVDGLIQGAFNGLEEQLQHSPSKPPASFSSKSLLQFVESLTVVNMTSANIVDSQQDKLL</sequence>
<evidence type="ECO:0000313" key="2">
    <source>
        <dbReference type="Proteomes" id="UP000053593"/>
    </source>
</evidence>
<dbReference type="HOGENOM" id="CLU_023362_2_0_1"/>
<accession>A0A0D0BWQ9</accession>
<dbReference type="EMBL" id="KN834777">
    <property type="protein sequence ID" value="KIK60031.1"/>
    <property type="molecule type" value="Genomic_DNA"/>
</dbReference>
<dbReference type="AlphaFoldDB" id="A0A0D0BWQ9"/>